<dbReference type="HOGENOM" id="CLU_038034_13_2_7"/>
<dbReference type="CDD" id="cd01142">
    <property type="entry name" value="TroA_e"/>
    <property type="match status" value="1"/>
</dbReference>
<dbReference type="PANTHER" id="PTHR30535:SF34">
    <property type="entry name" value="MOLYBDATE-BINDING PROTEIN MOLA"/>
    <property type="match status" value="1"/>
</dbReference>
<protein>
    <submittedName>
        <fullName evidence="3">Periplasmic binding protein</fullName>
    </submittedName>
</protein>
<reference evidence="3 4" key="1">
    <citation type="journal article" date="2011" name="J. Bacteriol.">
        <title>Genome sequence of the mercury-methylating strain Desulfovibrio desulfuricans ND132.</title>
        <authorList>
            <person name="Brown S.D."/>
            <person name="Gilmour C.C."/>
            <person name="Kucken A.M."/>
            <person name="Wall J.D."/>
            <person name="Elias D.A."/>
            <person name="Brandt C.C."/>
            <person name="Podar M."/>
            <person name="Chertkov O."/>
            <person name="Held B."/>
            <person name="Bruce D.C."/>
            <person name="Detter J.C."/>
            <person name="Tapia R."/>
            <person name="Han C.S."/>
            <person name="Goodwin L.A."/>
            <person name="Cheng J.F."/>
            <person name="Pitluck S."/>
            <person name="Woyke T."/>
            <person name="Mikhailova N."/>
            <person name="Ivanova N.N."/>
            <person name="Han J."/>
            <person name="Lucas S."/>
            <person name="Lapidus A.L."/>
            <person name="Land M.L."/>
            <person name="Hauser L.J."/>
            <person name="Palumbo A.V."/>
        </authorList>
    </citation>
    <scope>NUCLEOTIDE SEQUENCE [LARGE SCALE GENOMIC DNA]</scope>
    <source>
        <strain evidence="3 4">ND132</strain>
    </source>
</reference>
<dbReference type="InterPro" id="IPR050902">
    <property type="entry name" value="ABC_Transporter_SBP"/>
</dbReference>
<dbReference type="AlphaFoldDB" id="F0JC39"/>
<dbReference type="Gene3D" id="1.20.58.2180">
    <property type="match status" value="1"/>
</dbReference>
<name>F0JC39_9BACT</name>
<feature type="domain" description="Fe/B12 periplasmic-binding" evidence="2">
    <location>
        <begin position="49"/>
        <end position="308"/>
    </location>
</feature>
<dbReference type="EMBL" id="CP003220">
    <property type="protein sequence ID" value="EGB15612.1"/>
    <property type="molecule type" value="Genomic_DNA"/>
</dbReference>
<dbReference type="Proteomes" id="UP000007845">
    <property type="component" value="Chromosome"/>
</dbReference>
<feature type="chain" id="PRO_5003255326" evidence="1">
    <location>
        <begin position="28"/>
        <end position="345"/>
    </location>
</feature>
<keyword evidence="4" id="KW-1185">Reference proteome</keyword>
<dbReference type="SMR" id="F0JC39"/>
<dbReference type="eggNOG" id="COG0614">
    <property type="taxonomic scope" value="Bacteria"/>
</dbReference>
<dbReference type="InterPro" id="IPR002491">
    <property type="entry name" value="ABC_transptr_periplasmic_BD"/>
</dbReference>
<proteinExistence type="predicted"/>
<dbReference type="KEGG" id="ddn:DND132_2409"/>
<feature type="signal peptide" evidence="1">
    <location>
        <begin position="1"/>
        <end position="27"/>
    </location>
</feature>
<dbReference type="Pfam" id="PF01497">
    <property type="entry name" value="Peripla_BP_2"/>
    <property type="match status" value="1"/>
</dbReference>
<dbReference type="PROSITE" id="PS50983">
    <property type="entry name" value="FE_B12_PBP"/>
    <property type="match status" value="1"/>
</dbReference>
<dbReference type="STRING" id="641491.DND132_2409"/>
<accession>F0JC39</accession>
<organism evidence="3 4">
    <name type="scientific">Pseudodesulfovibrio mercurii</name>
    <dbReference type="NCBI Taxonomy" id="641491"/>
    <lineage>
        <taxon>Bacteria</taxon>
        <taxon>Pseudomonadati</taxon>
        <taxon>Thermodesulfobacteriota</taxon>
        <taxon>Desulfovibrionia</taxon>
        <taxon>Desulfovibrionales</taxon>
        <taxon>Desulfovibrionaceae</taxon>
    </lineage>
</organism>
<dbReference type="GO" id="GO:0071281">
    <property type="term" value="P:cellular response to iron ion"/>
    <property type="evidence" value="ECO:0007669"/>
    <property type="project" value="TreeGrafter"/>
</dbReference>
<dbReference type="OrthoDB" id="9775594at2"/>
<sequence precursor="true">MTLCKNTLIKLVCVCAVIVFCHAPCLAEQATVVDAAKRTVTIPQRVDKILITCYGGVTNQIVVLGGEDRIVGQPAMDRFPQLLKMRPKLKAIPSAGQFDNINIEKIISLNPDMVFAGIISKKGNKKIEEIGLPLVTMYIGKARIGVMKDEFLHTGLILGNEDKAKALVAYWDEKLDLIRQRVKTIPQDKRLRVYYTSNDILQTEGDAWWTQDLLNLAGAVNVAADLGQARETTLEKLVQWNPDVIVAQRLKGKDRVKDILADTKLVDIKAVKDKRVYEFPIGAFWWNRPSPEAPLGFLWLTKTLYPELMADIDMRRETGYFFKTFFGYDLSDAEYEAFIRGYKAN</sequence>
<evidence type="ECO:0000256" key="1">
    <source>
        <dbReference type="SAM" id="SignalP"/>
    </source>
</evidence>
<dbReference type="SUPFAM" id="SSF53807">
    <property type="entry name" value="Helical backbone' metal receptor"/>
    <property type="match status" value="1"/>
</dbReference>
<keyword evidence="1" id="KW-0732">Signal</keyword>
<dbReference type="PANTHER" id="PTHR30535">
    <property type="entry name" value="VITAMIN B12-BINDING PROTEIN"/>
    <property type="match status" value="1"/>
</dbReference>
<evidence type="ECO:0000313" key="3">
    <source>
        <dbReference type="EMBL" id="EGB15612.1"/>
    </source>
</evidence>
<evidence type="ECO:0000313" key="4">
    <source>
        <dbReference type="Proteomes" id="UP000007845"/>
    </source>
</evidence>
<dbReference type="RefSeq" id="WP_014323038.1">
    <property type="nucleotide sequence ID" value="NC_016803.1"/>
</dbReference>
<evidence type="ECO:0000259" key="2">
    <source>
        <dbReference type="PROSITE" id="PS50983"/>
    </source>
</evidence>
<dbReference type="Gene3D" id="3.40.50.1980">
    <property type="entry name" value="Nitrogenase molybdenum iron protein domain"/>
    <property type="match status" value="2"/>
</dbReference>
<gene>
    <name evidence="3" type="ORF">DND132_2409</name>
</gene>